<feature type="transmembrane region" description="Helical" evidence="2">
    <location>
        <begin position="572"/>
        <end position="600"/>
    </location>
</feature>
<keyword evidence="2" id="KW-0472">Membrane</keyword>
<gene>
    <name evidence="3" type="ORF">OAUR00152_LOCUS15381</name>
</gene>
<proteinExistence type="predicted"/>
<keyword evidence="2" id="KW-0812">Transmembrane</keyword>
<name>A0A7S4IUK5_9STRA</name>
<accession>A0A7S4IUK5</accession>
<feature type="compositionally biased region" description="Acidic residues" evidence="1">
    <location>
        <begin position="540"/>
        <end position="550"/>
    </location>
</feature>
<dbReference type="EMBL" id="HBKQ01022641">
    <property type="protein sequence ID" value="CAE2239826.1"/>
    <property type="molecule type" value="Transcribed_RNA"/>
</dbReference>
<evidence type="ECO:0000256" key="1">
    <source>
        <dbReference type="SAM" id="MobiDB-lite"/>
    </source>
</evidence>
<evidence type="ECO:0000256" key="2">
    <source>
        <dbReference type="SAM" id="Phobius"/>
    </source>
</evidence>
<feature type="region of interest" description="Disordered" evidence="1">
    <location>
        <begin position="508"/>
        <end position="564"/>
    </location>
</feature>
<feature type="compositionally biased region" description="Polar residues" evidence="1">
    <location>
        <begin position="512"/>
        <end position="525"/>
    </location>
</feature>
<feature type="region of interest" description="Disordered" evidence="1">
    <location>
        <begin position="792"/>
        <end position="819"/>
    </location>
</feature>
<feature type="transmembrane region" description="Helical" evidence="2">
    <location>
        <begin position="329"/>
        <end position="349"/>
    </location>
</feature>
<protein>
    <submittedName>
        <fullName evidence="3">Uncharacterized protein</fullName>
    </submittedName>
</protein>
<feature type="compositionally biased region" description="Polar residues" evidence="1">
    <location>
        <begin position="793"/>
        <end position="819"/>
    </location>
</feature>
<sequence length="947" mass="99123">MTVSVEENGEGDVGRAVSARRLSDNHDGGRRTSSSLPLLSNDTVSPSASERDGDGTSALTDGAVDSGPPSSATSAELAMPVATPVSNALMGSHFAGVGGVGSQSGEVYDGEDDGVEERIYAGEAIVINPEADALAVSGCRGGAPQATTGGAAGTNEMIVTTQNIASGSNVVVMVASVAEGGAPVTNESSPAMAIAAPSPPRHGHCTPPVMAEAEAEAVLEVAFVSEEGAASSGINVVHNSPIPVSSPSVHGYHEQRLSSQYAGPITQAGQPYVSVSAAPQDLEAVPCSTPIPQALDHASSVMIASMEPSIQAEKGMDGSSLRLHLRCRIIAGVMIVIAIAVGVTVGVVLGKSSNATGNSELAGSAPSSDTGADNNAPPSMSPSMCELDGGDDVTCGPVSGYFISGDGVEMCHDLRNDVIANVNDMVEGGGTHGSDGNDVYVAKTEAADCAVWIRDYSRSYDWTADRCCSGCWICPVGCARVVSFDCADVIDGLVQDCGCDQSPGFKPPEQLAPTTAPSVHLTSAPSPLRAPSTTEKDGDQDKDEEKEDENVGGSSPVNEDISPIMSDSRSSLFSTGMIFGLVIGILGGAAIAVALWVVWFRRKKQRGEDRNFSSDKAENRRNSIDSNVVIRTRSVPPLPNVEVSTSKESTNLSLISTTRLSTMNGPSTDLAASGLSTRSLSSKRNRTRTEVFSVVVPWTVRPGQHFRVSAGERVLIVRCPDDSGPGKILRVTVEEEEGVALQEDLERVLREDSRGVDMPWQDQQQEIIVGQRQASRAMGLNMDRTSLRYRSLSHPSSFRLPQSEGTSNMHTSSSGTIATRQTESYSLTDGGGSDQSLHSGLVVGDRNAHVASTDLNMYEVAVPLGITPDQLFPAMADGIKVMIKCPSNASEGKKVLFSLSSQGARTSTRWNDEVDNRTCASSDNVLLRRAVENAVREAMQNSLIRAQ</sequence>
<evidence type="ECO:0000313" key="3">
    <source>
        <dbReference type="EMBL" id="CAE2239826.1"/>
    </source>
</evidence>
<organism evidence="3">
    <name type="scientific">Odontella aurita</name>
    <dbReference type="NCBI Taxonomy" id="265563"/>
    <lineage>
        <taxon>Eukaryota</taxon>
        <taxon>Sar</taxon>
        <taxon>Stramenopiles</taxon>
        <taxon>Ochrophyta</taxon>
        <taxon>Bacillariophyta</taxon>
        <taxon>Mediophyceae</taxon>
        <taxon>Biddulphiophycidae</taxon>
        <taxon>Eupodiscales</taxon>
        <taxon>Odontellaceae</taxon>
        <taxon>Odontella</taxon>
    </lineage>
</organism>
<feature type="region of interest" description="Disordered" evidence="1">
    <location>
        <begin position="357"/>
        <end position="383"/>
    </location>
</feature>
<keyword evidence="2" id="KW-1133">Transmembrane helix</keyword>
<feature type="compositionally biased region" description="Basic and acidic residues" evidence="1">
    <location>
        <begin position="21"/>
        <end position="30"/>
    </location>
</feature>
<feature type="compositionally biased region" description="Polar residues" evidence="1">
    <location>
        <begin position="31"/>
        <end position="48"/>
    </location>
</feature>
<feature type="region of interest" description="Disordered" evidence="1">
    <location>
        <begin position="1"/>
        <end position="76"/>
    </location>
</feature>
<feature type="compositionally biased region" description="Polar residues" evidence="1">
    <location>
        <begin position="357"/>
        <end position="382"/>
    </location>
</feature>
<dbReference type="AlphaFoldDB" id="A0A7S4IUK5"/>
<reference evidence="3" key="1">
    <citation type="submission" date="2021-01" db="EMBL/GenBank/DDBJ databases">
        <authorList>
            <person name="Corre E."/>
            <person name="Pelletier E."/>
            <person name="Niang G."/>
            <person name="Scheremetjew M."/>
            <person name="Finn R."/>
            <person name="Kale V."/>
            <person name="Holt S."/>
            <person name="Cochrane G."/>
            <person name="Meng A."/>
            <person name="Brown T."/>
            <person name="Cohen L."/>
        </authorList>
    </citation>
    <scope>NUCLEOTIDE SEQUENCE</scope>
    <source>
        <strain evidence="3">Isolate 1302-5</strain>
    </source>
</reference>